<evidence type="ECO:0000256" key="2">
    <source>
        <dbReference type="ARBA" id="ARBA00022475"/>
    </source>
</evidence>
<protein>
    <submittedName>
        <fullName evidence="8">Copper transporter</fullName>
    </submittedName>
</protein>
<evidence type="ECO:0000256" key="1">
    <source>
        <dbReference type="ARBA" id="ARBA00004651"/>
    </source>
</evidence>
<feature type="transmembrane region" description="Helical" evidence="6">
    <location>
        <begin position="167"/>
        <end position="192"/>
    </location>
</feature>
<evidence type="ECO:0000256" key="5">
    <source>
        <dbReference type="ARBA" id="ARBA00023136"/>
    </source>
</evidence>
<keyword evidence="9" id="KW-1185">Reference proteome</keyword>
<feature type="transmembrane region" description="Helical" evidence="6">
    <location>
        <begin position="371"/>
        <end position="388"/>
    </location>
</feature>
<evidence type="ECO:0000313" key="9">
    <source>
        <dbReference type="Proteomes" id="UP000244978"/>
    </source>
</evidence>
<dbReference type="Pfam" id="PF05425">
    <property type="entry name" value="CopD"/>
    <property type="match status" value="1"/>
</dbReference>
<keyword evidence="5 6" id="KW-0472">Membrane</keyword>
<proteinExistence type="predicted"/>
<feature type="transmembrane region" description="Helical" evidence="6">
    <location>
        <begin position="570"/>
        <end position="592"/>
    </location>
</feature>
<keyword evidence="4 6" id="KW-1133">Transmembrane helix</keyword>
<feature type="transmembrane region" description="Helical" evidence="6">
    <location>
        <begin position="138"/>
        <end position="155"/>
    </location>
</feature>
<comment type="subcellular location">
    <subcellularLocation>
        <location evidence="1">Cell membrane</location>
        <topology evidence="1">Multi-pass membrane protein</topology>
    </subcellularLocation>
</comment>
<name>A0A2U1T3R7_9MICO</name>
<dbReference type="AlphaFoldDB" id="A0A2U1T3R7"/>
<feature type="transmembrane region" description="Helical" evidence="6">
    <location>
        <begin position="106"/>
        <end position="131"/>
    </location>
</feature>
<feature type="transmembrane region" description="Helical" evidence="6">
    <location>
        <begin position="204"/>
        <end position="225"/>
    </location>
</feature>
<dbReference type="PANTHER" id="PTHR34820">
    <property type="entry name" value="INNER MEMBRANE PROTEIN YEBZ"/>
    <property type="match status" value="1"/>
</dbReference>
<feature type="transmembrane region" description="Helical" evidence="6">
    <location>
        <begin position="278"/>
        <end position="301"/>
    </location>
</feature>
<evidence type="ECO:0000313" key="8">
    <source>
        <dbReference type="EMBL" id="PWB98522.1"/>
    </source>
</evidence>
<keyword evidence="2" id="KW-1003">Cell membrane</keyword>
<feature type="transmembrane region" description="Helical" evidence="6">
    <location>
        <begin position="65"/>
        <end position="86"/>
    </location>
</feature>
<feature type="transmembrane region" description="Helical" evidence="6">
    <location>
        <begin position="524"/>
        <end position="550"/>
    </location>
</feature>
<accession>A0A2U1T3R7</accession>
<feature type="transmembrane region" description="Helical" evidence="6">
    <location>
        <begin position="342"/>
        <end position="359"/>
    </location>
</feature>
<evidence type="ECO:0000256" key="4">
    <source>
        <dbReference type="ARBA" id="ARBA00022989"/>
    </source>
</evidence>
<dbReference type="GO" id="GO:0006825">
    <property type="term" value="P:copper ion transport"/>
    <property type="evidence" value="ECO:0007669"/>
    <property type="project" value="InterPro"/>
</dbReference>
<gene>
    <name evidence="8" type="ORF">DF220_08375</name>
</gene>
<feature type="transmembrane region" description="Helical" evidence="6">
    <location>
        <begin position="408"/>
        <end position="431"/>
    </location>
</feature>
<dbReference type="InterPro" id="IPR008457">
    <property type="entry name" value="Cu-R_CopD_dom"/>
</dbReference>
<evidence type="ECO:0000256" key="3">
    <source>
        <dbReference type="ARBA" id="ARBA00022692"/>
    </source>
</evidence>
<reference evidence="9" key="1">
    <citation type="submission" date="2018-04" db="EMBL/GenBank/DDBJ databases">
        <authorList>
            <person name="Liu S."/>
            <person name="Wang Z."/>
            <person name="Li J."/>
        </authorList>
    </citation>
    <scope>NUCLEOTIDE SEQUENCE [LARGE SCALE GENOMIC DNA]</scope>
    <source>
        <strain evidence="9">S1194</strain>
    </source>
</reference>
<feature type="transmembrane region" description="Helical" evidence="6">
    <location>
        <begin position="32"/>
        <end position="53"/>
    </location>
</feature>
<dbReference type="InterPro" id="IPR032694">
    <property type="entry name" value="CopC/D"/>
</dbReference>
<dbReference type="PANTHER" id="PTHR34820:SF4">
    <property type="entry name" value="INNER MEMBRANE PROTEIN YEBZ"/>
    <property type="match status" value="1"/>
</dbReference>
<feature type="transmembrane region" description="Helical" evidence="6">
    <location>
        <begin position="452"/>
        <end position="474"/>
    </location>
</feature>
<evidence type="ECO:0000256" key="6">
    <source>
        <dbReference type="SAM" id="Phobius"/>
    </source>
</evidence>
<dbReference type="Proteomes" id="UP000244978">
    <property type="component" value="Unassembled WGS sequence"/>
</dbReference>
<dbReference type="Pfam" id="PF09678">
    <property type="entry name" value="Caa3_CtaG"/>
    <property type="match status" value="1"/>
</dbReference>
<dbReference type="InterPro" id="IPR019108">
    <property type="entry name" value="Caa3_assmbl_CtaG-rel"/>
</dbReference>
<keyword evidence="3 6" id="KW-0812">Transmembrane</keyword>
<comment type="caution">
    <text evidence="8">The sequence shown here is derived from an EMBL/GenBank/DDBJ whole genome shotgun (WGS) entry which is preliminary data.</text>
</comment>
<organism evidence="8 9">
    <name type="scientific">Homoserinimonas hongtaonis</name>
    <dbReference type="NCBI Taxonomy" id="2079791"/>
    <lineage>
        <taxon>Bacteria</taxon>
        <taxon>Bacillati</taxon>
        <taxon>Actinomycetota</taxon>
        <taxon>Actinomycetes</taxon>
        <taxon>Micrococcales</taxon>
        <taxon>Microbacteriaceae</taxon>
        <taxon>Homoserinimonas</taxon>
    </lineage>
</organism>
<dbReference type="RefSeq" id="WP_108998216.1">
    <property type="nucleotide sequence ID" value="NZ_QEEX01000001.1"/>
</dbReference>
<feature type="domain" description="Copper resistance protein D" evidence="7">
    <location>
        <begin position="204"/>
        <end position="300"/>
    </location>
</feature>
<feature type="transmembrane region" description="Helical" evidence="6">
    <location>
        <begin position="237"/>
        <end position="258"/>
    </location>
</feature>
<feature type="transmembrane region" description="Helical" evidence="6">
    <location>
        <begin position="494"/>
        <end position="512"/>
    </location>
</feature>
<sequence length="641" mass="69292">MFMALAFGGGADAPPISDPGEAVRYGLPAAKLIVNLGASVAIGALVLACFALTRDEPAWNTTIDIASAGAAVWAVASAATGFLTFLNVYQQPISTDPAFGRVLSQFITGTELGMAWLITVLIAAAVTALCFAVRHPTAVAFVTVLAVAGLVPMATQGHAAGTAGHAAAVNALGLHLVFAAVWLGGLVTMTLLQRRLDDKRLVTVLSRYSTIALLCFVLVAISGYVSAALRVGELDALFTPYGVLVIVKVLALLALGLIGMVHRRWIISRLASGASRGLFWWLVVAELGFMGIASGVAAALARTATPVAEEIVVFTPATMLTGEPLPSPLTAMSFLTEWKFDVLWTMVCVMLAFFYLAGVWRLRRRGDKWPVLRTVSWLAGLALLFYVTNGAPNVYEKYLFSVHMLGHMVLTMMIPVLLVPGAPITLAMRAIRKRTDGSRGVREWLLWAVQSRYAAFLTNPIVAAVLFAGSLWLFYYSPLFRWATTEHLGHQWMIVHFLLTGYLFVMVLIGVDPMPHRAPYPMRLLLLLATMAFHAFFGLGIMMGTGLLLADWYGAMGWGTDALVDQQTGGGIAWSVGEIPTIILAITVAISWSRNDDKVTRRLDRKADRDGDADLNAYNDMLAQRAARDEAEDATHDPARR</sequence>
<dbReference type="GO" id="GO:0005886">
    <property type="term" value="C:plasma membrane"/>
    <property type="evidence" value="ECO:0007669"/>
    <property type="project" value="UniProtKB-SubCell"/>
</dbReference>
<dbReference type="EMBL" id="QEEX01000001">
    <property type="protein sequence ID" value="PWB98522.1"/>
    <property type="molecule type" value="Genomic_DNA"/>
</dbReference>
<evidence type="ECO:0000259" key="7">
    <source>
        <dbReference type="Pfam" id="PF05425"/>
    </source>
</evidence>